<reference evidence="5 6" key="2">
    <citation type="journal article" date="2006" name="J. Microbiol. Methods">
        <title>Genomic flank-sequencing of plasposon insertion sites for rapid identification of functional genes.</title>
        <authorList>
            <person name="Leveau J.H."/>
            <person name="Gerards S."/>
            <person name="Fritsche K."/>
            <person name="Zondag G."/>
            <person name="van Veen J.A."/>
        </authorList>
    </citation>
    <scope>NUCLEOTIDE SEQUENCE [LARGE SCALE GENOMIC DNA]</scope>
    <source>
        <strain evidence="5 6">Ter331</strain>
    </source>
</reference>
<sequence>MSPRHRSSAPLLAPATANRLCSSRPCRCWTAWWPRPLQARSKQATNKKQACRPSRPAALKSPPLARGRAFLSKGLSMQRVFITGASSGIGAALARFYAGQGATLGLVARRQAVLEQLLASLPHPERHRLYALDVNDHAALTAAAEDFIAAGDGVDVVIASAGISQGTLTEHAEDQQVFEHVFATNVLATVATFTPFIATMKRQAQAGQTGLRLVGVGSVAGIRGLPGAGAYSGSKAAVISYCESLRVELRASGIKVVTIVPGYIDTPMTQVNRYKMPFLMPVGQFAARTGAAVARGSSYQVIPWQMGVVAKLLRLLPNWLYDLAFSKAPHKARKTAD</sequence>
<dbReference type="PRINTS" id="PR00081">
    <property type="entry name" value="GDHRDH"/>
</dbReference>
<dbReference type="PANTHER" id="PTHR44196">
    <property type="entry name" value="DEHYDROGENASE/REDUCTASE SDR FAMILY MEMBER 7B"/>
    <property type="match status" value="1"/>
</dbReference>
<dbReference type="NCBIfam" id="NF005437">
    <property type="entry name" value="PRK07024.1"/>
    <property type="match status" value="1"/>
</dbReference>
<reference evidence="5 6" key="1">
    <citation type="journal article" date="2004" name="Environ. Microbiol.">
        <title>Phylogeny-function analysis of (meta)genomic libraries: screening for expression of ribosomal RNA genes by large-insert library fluorescent in situ hybridization (LIL-FISH).</title>
        <authorList>
            <person name="Leveau J.H."/>
            <person name="Gerards S."/>
            <person name="de Boer W."/>
            <person name="van Veen J.A."/>
        </authorList>
    </citation>
    <scope>NUCLEOTIDE SEQUENCE [LARGE SCALE GENOMIC DNA]</scope>
    <source>
        <strain evidence="5 6">Ter331</strain>
    </source>
</reference>
<dbReference type="EC" id="1.-.-.-" evidence="5"/>
<organism evidence="5 6">
    <name type="scientific">Collimonas fungivorans (strain Ter331)</name>
    <dbReference type="NCBI Taxonomy" id="1005048"/>
    <lineage>
        <taxon>Bacteria</taxon>
        <taxon>Pseudomonadati</taxon>
        <taxon>Pseudomonadota</taxon>
        <taxon>Betaproteobacteria</taxon>
        <taxon>Burkholderiales</taxon>
        <taxon>Oxalobacteraceae</taxon>
        <taxon>Collimonas</taxon>
    </lineage>
</organism>
<dbReference type="KEGG" id="cfu:CFU_4273"/>
<reference evidence="6" key="6">
    <citation type="submission" date="2011-05" db="EMBL/GenBank/DDBJ databases">
        <title>Complete sequence of Collimonas fungivorans Ter331.</title>
        <authorList>
            <person name="Leveau J.H."/>
        </authorList>
    </citation>
    <scope>NUCLEOTIDE SEQUENCE [LARGE SCALE GENOMIC DNA]</scope>
    <source>
        <strain evidence="6">Ter331</strain>
    </source>
</reference>
<evidence type="ECO:0000313" key="5">
    <source>
        <dbReference type="EMBL" id="AEK64094.1"/>
    </source>
</evidence>
<comment type="similarity">
    <text evidence="1">Belongs to the short-chain dehydrogenases/reductases (SDR) family.</text>
</comment>
<dbReference type="PROSITE" id="PS00061">
    <property type="entry name" value="ADH_SHORT"/>
    <property type="match status" value="1"/>
</dbReference>
<dbReference type="eggNOG" id="COG0300">
    <property type="taxonomic scope" value="Bacteria"/>
</dbReference>
<keyword evidence="6" id="KW-1185">Reference proteome</keyword>
<dbReference type="Gene3D" id="3.40.50.720">
    <property type="entry name" value="NAD(P)-binding Rossmann-like Domain"/>
    <property type="match status" value="1"/>
</dbReference>
<dbReference type="PANTHER" id="PTHR44196:SF1">
    <property type="entry name" value="DEHYDROGENASE_REDUCTASE SDR FAMILY MEMBER 7B"/>
    <property type="match status" value="1"/>
</dbReference>
<reference evidence="5 6" key="4">
    <citation type="journal article" date="2010" name="Environ. Microbiol.">
        <title>The bacterial genus Collimonas: mycophagy, weathering and other adaptive solutions to life in oligotrophic soil environments.</title>
        <authorList>
            <person name="Leveau J.H."/>
            <person name="Uroz S."/>
            <person name="de Boer W."/>
        </authorList>
    </citation>
    <scope>NUCLEOTIDE SEQUENCE [LARGE SCALE GENOMIC DNA]</scope>
    <source>
        <strain evidence="5 6">Ter331</strain>
    </source>
</reference>
<protein>
    <submittedName>
        <fullName evidence="5">Putative Glucose/ribitol dehydrogenase</fullName>
        <ecNumber evidence="5">1.-.-.-</ecNumber>
    </submittedName>
</protein>
<keyword evidence="2 5" id="KW-0560">Oxidoreductase</keyword>
<dbReference type="GO" id="GO:0016020">
    <property type="term" value="C:membrane"/>
    <property type="evidence" value="ECO:0007669"/>
    <property type="project" value="TreeGrafter"/>
</dbReference>
<dbReference type="AlphaFoldDB" id="G0AFK5"/>
<dbReference type="SUPFAM" id="SSF51735">
    <property type="entry name" value="NAD(P)-binding Rossmann-fold domains"/>
    <property type="match status" value="1"/>
</dbReference>
<feature type="domain" description="Ketoreductase" evidence="4">
    <location>
        <begin position="78"/>
        <end position="263"/>
    </location>
</feature>
<reference evidence="5 6" key="3">
    <citation type="journal article" date="2008" name="FEMS Microbiol. Ecol.">
        <title>Identification and characterization of genes underlying chitinolysis in Collimonas fungivorans Ter331.</title>
        <authorList>
            <person name="Fritsche K."/>
            <person name="de Boer W."/>
            <person name="Gerards S."/>
            <person name="van den Berg M."/>
            <person name="van Veen J.A."/>
            <person name="Leveau J.H."/>
        </authorList>
    </citation>
    <scope>NUCLEOTIDE SEQUENCE [LARGE SCALE GENOMIC DNA]</scope>
    <source>
        <strain evidence="5 6">Ter331</strain>
    </source>
</reference>
<evidence type="ECO:0000259" key="4">
    <source>
        <dbReference type="SMART" id="SM00822"/>
    </source>
</evidence>
<dbReference type="GO" id="GO:0016491">
    <property type="term" value="F:oxidoreductase activity"/>
    <property type="evidence" value="ECO:0007669"/>
    <property type="project" value="UniProtKB-KW"/>
</dbReference>
<evidence type="ECO:0000256" key="2">
    <source>
        <dbReference type="ARBA" id="ARBA00023002"/>
    </source>
</evidence>
<dbReference type="HOGENOM" id="CLU_010194_2_1_4"/>
<dbReference type="Pfam" id="PF00106">
    <property type="entry name" value="adh_short"/>
    <property type="match status" value="1"/>
</dbReference>
<proteinExistence type="inferred from homology"/>
<feature type="region of interest" description="Disordered" evidence="3">
    <location>
        <begin position="42"/>
        <end position="61"/>
    </location>
</feature>
<evidence type="ECO:0000313" key="6">
    <source>
        <dbReference type="Proteomes" id="UP000008392"/>
    </source>
</evidence>
<dbReference type="Proteomes" id="UP000008392">
    <property type="component" value="Chromosome"/>
</dbReference>
<reference evidence="5 6" key="5">
    <citation type="journal article" date="2011" name="ISME J.">
        <title>Dual transcriptional profiling of a bacterial/fungal confrontation: Collimonas fungivorans versus Aspergillus niger.</title>
        <authorList>
            <person name="Mela F."/>
            <person name="Fritsche K."/>
            <person name="de Boer W."/>
            <person name="van Veen J.A."/>
            <person name="de Graaff L.H."/>
            <person name="van den Berg M."/>
            <person name="Leveau J.H."/>
        </authorList>
    </citation>
    <scope>NUCLEOTIDE SEQUENCE [LARGE SCALE GENOMIC DNA]</scope>
    <source>
        <strain evidence="5 6">Ter331</strain>
    </source>
</reference>
<dbReference type="EMBL" id="CP002745">
    <property type="protein sequence ID" value="AEK64094.1"/>
    <property type="molecule type" value="Genomic_DNA"/>
</dbReference>
<dbReference type="InterPro" id="IPR020904">
    <property type="entry name" value="Sc_DH/Rdtase_CS"/>
</dbReference>
<dbReference type="STRING" id="1005048.CFU_4273"/>
<accession>G0AFK5</accession>
<name>G0AFK5_COLFT</name>
<dbReference type="InterPro" id="IPR002347">
    <property type="entry name" value="SDR_fam"/>
</dbReference>
<dbReference type="SMART" id="SM00822">
    <property type="entry name" value="PKS_KR"/>
    <property type="match status" value="1"/>
</dbReference>
<evidence type="ECO:0000256" key="3">
    <source>
        <dbReference type="SAM" id="MobiDB-lite"/>
    </source>
</evidence>
<dbReference type="InterPro" id="IPR036291">
    <property type="entry name" value="NAD(P)-bd_dom_sf"/>
</dbReference>
<dbReference type="InterPro" id="IPR057326">
    <property type="entry name" value="KR_dom"/>
</dbReference>
<gene>
    <name evidence="5" type="ordered locus">CFU_4273</name>
</gene>
<evidence type="ECO:0000256" key="1">
    <source>
        <dbReference type="ARBA" id="ARBA00006484"/>
    </source>
</evidence>